<gene>
    <name evidence="1" type="ORF">Vsou_17800</name>
</gene>
<protein>
    <submittedName>
        <fullName evidence="1">Uncharacterized protein</fullName>
    </submittedName>
</protein>
<accession>A0ABM8BNT2</accession>
<name>A0ABM8BNT2_9CREN</name>
<evidence type="ECO:0000313" key="1">
    <source>
        <dbReference type="EMBL" id="BDR92687.1"/>
    </source>
</evidence>
<evidence type="ECO:0000313" key="2">
    <source>
        <dbReference type="Proteomes" id="UP001060771"/>
    </source>
</evidence>
<sequence length="173" mass="20052">MARVNAIKRAMPDGKPFIDETFLYLDDNLLGLILWNKGYQVKYVPIDAGMHYVSKTTRGFLSDFYGTRSTTALSDVVETRYSNTLISALRKSRRLLYIFINKTRYQGFIDGTRFAKILLKKVGRLNLYCATYHEVTLPEAISELFLLRYRLSKIYTVKLNELKIKDNVTKRCG</sequence>
<proteinExistence type="predicted"/>
<dbReference type="EMBL" id="AP026830">
    <property type="protein sequence ID" value="BDR92687.1"/>
    <property type="molecule type" value="Genomic_DNA"/>
</dbReference>
<keyword evidence="2" id="KW-1185">Reference proteome</keyword>
<dbReference type="Proteomes" id="UP001060771">
    <property type="component" value="Chromosome"/>
</dbReference>
<organism evidence="1 2">
    <name type="scientific">Vulcanisaeta souniana JCM 11219</name>
    <dbReference type="NCBI Taxonomy" id="1293586"/>
    <lineage>
        <taxon>Archaea</taxon>
        <taxon>Thermoproteota</taxon>
        <taxon>Thermoprotei</taxon>
        <taxon>Thermoproteales</taxon>
        <taxon>Thermoproteaceae</taxon>
        <taxon>Vulcanisaeta</taxon>
    </lineage>
</organism>
<reference evidence="2" key="1">
    <citation type="submission" date="2022-09" db="EMBL/GenBank/DDBJ databases">
        <title>Complete genome sequence of Vulcanisaeta souniana.</title>
        <authorList>
            <person name="Kato S."/>
            <person name="Itoh T."/>
            <person name="Ohkuma M."/>
        </authorList>
    </citation>
    <scope>NUCLEOTIDE SEQUENCE [LARGE SCALE GENOMIC DNA]</scope>
    <source>
        <strain evidence="2">JCM 11219</strain>
    </source>
</reference>